<dbReference type="EMBL" id="JBBKZU010000007">
    <property type="protein sequence ID" value="MEJ8812808.1"/>
    <property type="molecule type" value="Genomic_DNA"/>
</dbReference>
<keyword evidence="4" id="KW-1185">Reference proteome</keyword>
<protein>
    <submittedName>
        <fullName evidence="3">Tripartite tricarboxylate transporter substrate binding protein</fullName>
    </submittedName>
</protein>
<organism evidence="3 4">
    <name type="scientific">Variovorax ureilyticus</name>
    <dbReference type="NCBI Taxonomy" id="1836198"/>
    <lineage>
        <taxon>Bacteria</taxon>
        <taxon>Pseudomonadati</taxon>
        <taxon>Pseudomonadota</taxon>
        <taxon>Betaproteobacteria</taxon>
        <taxon>Burkholderiales</taxon>
        <taxon>Comamonadaceae</taxon>
        <taxon>Variovorax</taxon>
    </lineage>
</organism>
<reference evidence="3 4" key="1">
    <citation type="submission" date="2024-03" db="EMBL/GenBank/DDBJ databases">
        <title>Novel species of the genus Variovorax.</title>
        <authorList>
            <person name="Liu Q."/>
            <person name="Xin Y.-H."/>
        </authorList>
    </citation>
    <scope>NUCLEOTIDE SEQUENCE [LARGE SCALE GENOMIC DNA]</scope>
    <source>
        <strain evidence="3 4">KACC 18899</strain>
    </source>
</reference>
<dbReference type="InterPro" id="IPR042100">
    <property type="entry name" value="Bug_dom1"/>
</dbReference>
<dbReference type="CDD" id="cd07012">
    <property type="entry name" value="PBP2_Bug_TTT"/>
    <property type="match status" value="1"/>
</dbReference>
<dbReference type="InterPro" id="IPR005064">
    <property type="entry name" value="BUG"/>
</dbReference>
<dbReference type="SUPFAM" id="SSF53850">
    <property type="entry name" value="Periplasmic binding protein-like II"/>
    <property type="match status" value="1"/>
</dbReference>
<dbReference type="Proteomes" id="UP001365846">
    <property type="component" value="Unassembled WGS sequence"/>
</dbReference>
<comment type="caution">
    <text evidence="3">The sequence shown here is derived from an EMBL/GenBank/DDBJ whole genome shotgun (WGS) entry which is preliminary data.</text>
</comment>
<accession>A0ABU8VGK6</accession>
<comment type="similarity">
    <text evidence="1">Belongs to the UPF0065 (bug) family.</text>
</comment>
<evidence type="ECO:0000313" key="4">
    <source>
        <dbReference type="Proteomes" id="UP001365846"/>
    </source>
</evidence>
<proteinExistence type="inferred from homology"/>
<dbReference type="Gene3D" id="3.40.190.150">
    <property type="entry name" value="Bordetella uptake gene, domain 1"/>
    <property type="match status" value="1"/>
</dbReference>
<keyword evidence="2" id="KW-0732">Signal</keyword>
<evidence type="ECO:0000256" key="1">
    <source>
        <dbReference type="ARBA" id="ARBA00006987"/>
    </source>
</evidence>
<gene>
    <name evidence="3" type="ORF">WKW77_17100</name>
</gene>
<sequence>MKPLIRVVRAVAATALVFQALACGAVSAQPADWPSRPIKIVVPAPAGGPYDRTIRPVAQRMAQALKQPVVIDNRPSAGNVVGTQVGASAPPDGYTLTMTGMLNTIAQSMYDNLSFDIVKDFEHIGVIGEGAQWLVVRSDAGISSLQDLVQQARREPGKINYASSGAGSTGHLVMEQLQRAAQIQLTHVPYKGAAPALQDVLAGVVSVIVVPPTSVAPMVQSGKLKVLATSSAARVPGAPDVPTFAELGYKQLTVTSWVGLSAPKGTPKPVVDKVHDALEVALKDPAVLKQLEAEGLTALGGTSAQYARMVRADTERWGQLVRSLNLKAN</sequence>
<dbReference type="PIRSF" id="PIRSF017082">
    <property type="entry name" value="YflP"/>
    <property type="match status" value="1"/>
</dbReference>
<feature type="signal peptide" evidence="2">
    <location>
        <begin position="1"/>
        <end position="28"/>
    </location>
</feature>
<name>A0ABU8VGK6_9BURK</name>
<dbReference type="Gene3D" id="3.40.190.10">
    <property type="entry name" value="Periplasmic binding protein-like II"/>
    <property type="match status" value="1"/>
</dbReference>
<dbReference type="Pfam" id="PF03401">
    <property type="entry name" value="TctC"/>
    <property type="match status" value="1"/>
</dbReference>
<dbReference type="PANTHER" id="PTHR42928">
    <property type="entry name" value="TRICARBOXYLATE-BINDING PROTEIN"/>
    <property type="match status" value="1"/>
</dbReference>
<evidence type="ECO:0000256" key="2">
    <source>
        <dbReference type="SAM" id="SignalP"/>
    </source>
</evidence>
<evidence type="ECO:0000313" key="3">
    <source>
        <dbReference type="EMBL" id="MEJ8812808.1"/>
    </source>
</evidence>
<feature type="chain" id="PRO_5046631112" evidence="2">
    <location>
        <begin position="29"/>
        <end position="329"/>
    </location>
</feature>
<dbReference type="PANTHER" id="PTHR42928:SF5">
    <property type="entry name" value="BLR1237 PROTEIN"/>
    <property type="match status" value="1"/>
</dbReference>
<dbReference type="RefSeq" id="WP_340358062.1">
    <property type="nucleotide sequence ID" value="NZ_JBBKZU010000007.1"/>
</dbReference>